<evidence type="ECO:0000256" key="1">
    <source>
        <dbReference type="SAM" id="MobiDB-lite"/>
    </source>
</evidence>
<organism evidence="2 3">
    <name type="scientific">Phlebiopsis gigantea (strain 11061_1 CR5-6)</name>
    <name type="common">White-rot fungus</name>
    <name type="synonym">Peniophora gigantea</name>
    <dbReference type="NCBI Taxonomy" id="745531"/>
    <lineage>
        <taxon>Eukaryota</taxon>
        <taxon>Fungi</taxon>
        <taxon>Dikarya</taxon>
        <taxon>Basidiomycota</taxon>
        <taxon>Agaricomycotina</taxon>
        <taxon>Agaricomycetes</taxon>
        <taxon>Polyporales</taxon>
        <taxon>Phanerochaetaceae</taxon>
        <taxon>Phlebiopsis</taxon>
    </lineage>
</organism>
<evidence type="ECO:0000313" key="2">
    <source>
        <dbReference type="EMBL" id="KIP09045.1"/>
    </source>
</evidence>
<feature type="region of interest" description="Disordered" evidence="1">
    <location>
        <begin position="1"/>
        <end position="23"/>
    </location>
</feature>
<accession>A0A0C3SCR3</accession>
<gene>
    <name evidence="2" type="ORF">PHLGIDRAFT_351520</name>
</gene>
<keyword evidence="3" id="KW-1185">Reference proteome</keyword>
<protein>
    <submittedName>
        <fullName evidence="2">Uncharacterized protein</fullName>
    </submittedName>
</protein>
<dbReference type="AlphaFoldDB" id="A0A0C3SCR3"/>
<proteinExistence type="predicted"/>
<sequence length="120" mass="13723">MRCGSYNTRDHPHGPEAGSARGGLWKHSHVRATERRHISRVWSAQGRGRSIPVSPRRRHRLGALDILFGWCCAAKWQSCCVYLQVAFQYCGATKPGRDALLRLRVFPCHDILRCRRDIEA</sequence>
<dbReference type="HOGENOM" id="CLU_2050474_0_0_1"/>
<name>A0A0C3SCR3_PHLG1</name>
<dbReference type="EMBL" id="KN840471">
    <property type="protein sequence ID" value="KIP09045.1"/>
    <property type="molecule type" value="Genomic_DNA"/>
</dbReference>
<dbReference type="Proteomes" id="UP000053257">
    <property type="component" value="Unassembled WGS sequence"/>
</dbReference>
<evidence type="ECO:0000313" key="3">
    <source>
        <dbReference type="Proteomes" id="UP000053257"/>
    </source>
</evidence>
<reference evidence="2 3" key="1">
    <citation type="journal article" date="2014" name="PLoS Genet.">
        <title>Analysis of the Phlebiopsis gigantea genome, transcriptome and secretome provides insight into its pioneer colonization strategies of wood.</title>
        <authorList>
            <person name="Hori C."/>
            <person name="Ishida T."/>
            <person name="Igarashi K."/>
            <person name="Samejima M."/>
            <person name="Suzuki H."/>
            <person name="Master E."/>
            <person name="Ferreira P."/>
            <person name="Ruiz-Duenas F.J."/>
            <person name="Held B."/>
            <person name="Canessa P."/>
            <person name="Larrondo L.F."/>
            <person name="Schmoll M."/>
            <person name="Druzhinina I.S."/>
            <person name="Kubicek C.P."/>
            <person name="Gaskell J.A."/>
            <person name="Kersten P."/>
            <person name="St John F."/>
            <person name="Glasner J."/>
            <person name="Sabat G."/>
            <person name="Splinter BonDurant S."/>
            <person name="Syed K."/>
            <person name="Yadav J."/>
            <person name="Mgbeahuruike A.C."/>
            <person name="Kovalchuk A."/>
            <person name="Asiegbu F.O."/>
            <person name="Lackner G."/>
            <person name="Hoffmeister D."/>
            <person name="Rencoret J."/>
            <person name="Gutierrez A."/>
            <person name="Sun H."/>
            <person name="Lindquist E."/>
            <person name="Barry K."/>
            <person name="Riley R."/>
            <person name="Grigoriev I.V."/>
            <person name="Henrissat B."/>
            <person name="Kues U."/>
            <person name="Berka R.M."/>
            <person name="Martinez A.T."/>
            <person name="Covert S.F."/>
            <person name="Blanchette R.A."/>
            <person name="Cullen D."/>
        </authorList>
    </citation>
    <scope>NUCLEOTIDE SEQUENCE [LARGE SCALE GENOMIC DNA]</scope>
    <source>
        <strain evidence="2 3">11061_1 CR5-6</strain>
    </source>
</reference>